<dbReference type="Gene3D" id="1.10.150.50">
    <property type="entry name" value="Transcription Factor, Ets-1"/>
    <property type="match status" value="1"/>
</dbReference>
<dbReference type="EMBL" id="CAXITT010000036">
    <property type="protein sequence ID" value="CAL1528679.1"/>
    <property type="molecule type" value="Genomic_DNA"/>
</dbReference>
<evidence type="ECO:0000313" key="13">
    <source>
        <dbReference type="Proteomes" id="UP001497497"/>
    </source>
</evidence>
<dbReference type="SMART" id="SM00454">
    <property type="entry name" value="SAM"/>
    <property type="match status" value="1"/>
</dbReference>
<protein>
    <recommendedName>
        <fullName evidence="11">SAM domain-containing protein</fullName>
    </recommendedName>
</protein>
<keyword evidence="6 10" id="KW-1133">Transmembrane helix</keyword>
<evidence type="ECO:0000256" key="7">
    <source>
        <dbReference type="ARBA" id="ARBA00023098"/>
    </source>
</evidence>
<proteinExistence type="inferred from homology"/>
<dbReference type="PANTHER" id="PTHR21290:SF25">
    <property type="entry name" value="SPHINGOMYELIN SYNTHASE-RELATED PROTEIN 1"/>
    <property type="match status" value="1"/>
</dbReference>
<evidence type="ECO:0000256" key="6">
    <source>
        <dbReference type="ARBA" id="ARBA00022989"/>
    </source>
</evidence>
<dbReference type="PROSITE" id="PS50105">
    <property type="entry name" value="SAM_DOMAIN"/>
    <property type="match status" value="1"/>
</dbReference>
<dbReference type="Pfam" id="PF14360">
    <property type="entry name" value="PAP2_C"/>
    <property type="match status" value="1"/>
</dbReference>
<evidence type="ECO:0000256" key="9">
    <source>
        <dbReference type="SAM" id="MobiDB-lite"/>
    </source>
</evidence>
<dbReference type="GO" id="GO:0033188">
    <property type="term" value="F:sphingomyelin synthase activity"/>
    <property type="evidence" value="ECO:0007669"/>
    <property type="project" value="TreeGrafter"/>
</dbReference>
<keyword evidence="7" id="KW-0443">Lipid metabolism</keyword>
<dbReference type="GO" id="GO:0047493">
    <property type="term" value="F:ceramide cholinephosphotransferase activity"/>
    <property type="evidence" value="ECO:0007669"/>
    <property type="project" value="TreeGrafter"/>
</dbReference>
<feature type="region of interest" description="Disordered" evidence="9">
    <location>
        <begin position="92"/>
        <end position="135"/>
    </location>
</feature>
<feature type="transmembrane region" description="Helical" evidence="10">
    <location>
        <begin position="162"/>
        <end position="182"/>
    </location>
</feature>
<dbReference type="InterPro" id="IPR045221">
    <property type="entry name" value="Sphingomyelin_synth-like"/>
</dbReference>
<feature type="transmembrane region" description="Helical" evidence="10">
    <location>
        <begin position="329"/>
        <end position="348"/>
    </location>
</feature>
<evidence type="ECO:0000256" key="5">
    <source>
        <dbReference type="ARBA" id="ARBA00022919"/>
    </source>
</evidence>
<feature type="transmembrane region" description="Helical" evidence="10">
    <location>
        <begin position="242"/>
        <end position="263"/>
    </location>
</feature>
<dbReference type="CDD" id="cd09515">
    <property type="entry name" value="SAM_SGMS1-like"/>
    <property type="match status" value="1"/>
</dbReference>
<gene>
    <name evidence="12" type="ORF">GSLYS_00002849001</name>
</gene>
<evidence type="ECO:0000313" key="12">
    <source>
        <dbReference type="EMBL" id="CAL1528679.1"/>
    </source>
</evidence>
<evidence type="ECO:0000259" key="11">
    <source>
        <dbReference type="PROSITE" id="PS50105"/>
    </source>
</evidence>
<dbReference type="InterPro" id="IPR013761">
    <property type="entry name" value="SAM/pointed_sf"/>
</dbReference>
<dbReference type="GO" id="GO:0046513">
    <property type="term" value="P:ceramide biosynthetic process"/>
    <property type="evidence" value="ECO:0007669"/>
    <property type="project" value="TreeGrafter"/>
</dbReference>
<evidence type="ECO:0000256" key="2">
    <source>
        <dbReference type="ARBA" id="ARBA00005441"/>
    </source>
</evidence>
<feature type="transmembrane region" description="Helical" evidence="10">
    <location>
        <begin position="305"/>
        <end position="322"/>
    </location>
</feature>
<dbReference type="GO" id="GO:0005789">
    <property type="term" value="C:endoplasmic reticulum membrane"/>
    <property type="evidence" value="ECO:0007669"/>
    <property type="project" value="TreeGrafter"/>
</dbReference>
<dbReference type="GO" id="GO:0005886">
    <property type="term" value="C:plasma membrane"/>
    <property type="evidence" value="ECO:0007669"/>
    <property type="project" value="TreeGrafter"/>
</dbReference>
<dbReference type="Proteomes" id="UP001497497">
    <property type="component" value="Unassembled WGS sequence"/>
</dbReference>
<evidence type="ECO:0000256" key="4">
    <source>
        <dbReference type="ARBA" id="ARBA00022692"/>
    </source>
</evidence>
<accession>A0AAV2H4S1</accession>
<dbReference type="InterPro" id="IPR001660">
    <property type="entry name" value="SAM"/>
</dbReference>
<dbReference type="SUPFAM" id="SSF47769">
    <property type="entry name" value="SAM/Pointed domain"/>
    <property type="match status" value="1"/>
</dbReference>
<organism evidence="12 13">
    <name type="scientific">Lymnaea stagnalis</name>
    <name type="common">Great pond snail</name>
    <name type="synonym">Helix stagnalis</name>
    <dbReference type="NCBI Taxonomy" id="6523"/>
    <lineage>
        <taxon>Eukaryota</taxon>
        <taxon>Metazoa</taxon>
        <taxon>Spiralia</taxon>
        <taxon>Lophotrochozoa</taxon>
        <taxon>Mollusca</taxon>
        <taxon>Gastropoda</taxon>
        <taxon>Heterobranchia</taxon>
        <taxon>Euthyneura</taxon>
        <taxon>Panpulmonata</taxon>
        <taxon>Hygrophila</taxon>
        <taxon>Lymnaeoidea</taxon>
        <taxon>Lymnaeidae</taxon>
        <taxon>Lymnaea</taxon>
    </lineage>
</organism>
<keyword evidence="5" id="KW-0746">Sphingolipid metabolism</keyword>
<dbReference type="Pfam" id="PF00536">
    <property type="entry name" value="SAM_1"/>
    <property type="match status" value="1"/>
</dbReference>
<comment type="caution">
    <text evidence="12">The sequence shown here is derived from an EMBL/GenBank/DDBJ whole genome shotgun (WGS) entry which is preliminary data.</text>
</comment>
<dbReference type="PANTHER" id="PTHR21290">
    <property type="entry name" value="SPHINGOMYELIN SYNTHETASE"/>
    <property type="match status" value="1"/>
</dbReference>
<evidence type="ECO:0000256" key="1">
    <source>
        <dbReference type="ARBA" id="ARBA00004141"/>
    </source>
</evidence>
<keyword evidence="4 10" id="KW-0812">Transmembrane</keyword>
<dbReference type="GO" id="GO:0000139">
    <property type="term" value="C:Golgi membrane"/>
    <property type="evidence" value="ECO:0007669"/>
    <property type="project" value="TreeGrafter"/>
</dbReference>
<sequence>MEESRGPVETWSCDDVGCWLEEVGLKKYSELFRNIHQIDGRVLMCLTEKDLRDAPLQLTVLGDIKRLSLYIQELRSQSQQSSSLQLKHNNASNRLEGKGKNKQKAVLSPSSPPRYRGSAREESTESEDVDTSFSNSGNVNLHEKYSNIETNKEIPLELWKTVLSFVYVFAVFMLTAFVMVVVHDRVPEMDKYPPLPDLFLDNMPYVPWAFDACELVGVILGCMWFTLLFFHKQRFVLMRRMFSLTGTIFLLRCVTMLITSLSVPGKHLQCSGKRYADIYTRLERTFEIWKGMGMSLQGVRSCGDYMFSGHTSIITLFNFFITEYTPRKYYFVHIASWCLNFFGIFFLLAAHEHYSIDVFMAFYLSSRLFMYYHTLANNRALMAPDAGRTRVWFPLFSFFESKCEGRVSNHFELPFKYFLPCCKVLYTWLMTHLPGSEAGKVFFANISSSSETSSSVTPKKES</sequence>
<comment type="subcellular location">
    <subcellularLocation>
        <location evidence="1">Membrane</location>
        <topology evidence="1">Multi-pass membrane protein</topology>
    </subcellularLocation>
</comment>
<evidence type="ECO:0000256" key="10">
    <source>
        <dbReference type="SAM" id="Phobius"/>
    </source>
</evidence>
<dbReference type="AlphaFoldDB" id="A0AAV2H4S1"/>
<name>A0AAV2H4S1_LYMST</name>
<evidence type="ECO:0000256" key="3">
    <source>
        <dbReference type="ARBA" id="ARBA00022679"/>
    </source>
</evidence>
<keyword evidence="13" id="KW-1185">Reference proteome</keyword>
<keyword evidence="8 10" id="KW-0472">Membrane</keyword>
<reference evidence="12 13" key="1">
    <citation type="submission" date="2024-04" db="EMBL/GenBank/DDBJ databases">
        <authorList>
            <consortium name="Genoscope - CEA"/>
            <person name="William W."/>
        </authorList>
    </citation>
    <scope>NUCLEOTIDE SEQUENCE [LARGE SCALE GENOMIC DNA]</scope>
</reference>
<dbReference type="InterPro" id="IPR025749">
    <property type="entry name" value="Sphingomyelin_synth-like_dom"/>
</dbReference>
<comment type="similarity">
    <text evidence="2">Belongs to the sphingomyelin synthase family.</text>
</comment>
<feature type="domain" description="SAM" evidence="11">
    <location>
        <begin position="11"/>
        <end position="77"/>
    </location>
</feature>
<keyword evidence="3" id="KW-0808">Transferase</keyword>
<feature type="transmembrane region" description="Helical" evidence="10">
    <location>
        <begin position="205"/>
        <end position="230"/>
    </location>
</feature>
<evidence type="ECO:0000256" key="8">
    <source>
        <dbReference type="ARBA" id="ARBA00023136"/>
    </source>
</evidence>